<keyword evidence="4" id="KW-1185">Reference proteome</keyword>
<dbReference type="RefSeq" id="WP_090669056.1">
    <property type="nucleotide sequence ID" value="NZ_FNIT01000001.1"/>
</dbReference>
<dbReference type="InterPro" id="IPR015168">
    <property type="entry name" value="SsuA/THI5"/>
</dbReference>
<proteinExistence type="predicted"/>
<dbReference type="Proteomes" id="UP000198793">
    <property type="component" value="Unassembled WGS sequence"/>
</dbReference>
<evidence type="ECO:0000313" key="4">
    <source>
        <dbReference type="Proteomes" id="UP000198793"/>
    </source>
</evidence>
<organism evidence="3 4">
    <name type="scientific">Aureimonas jatrophae</name>
    <dbReference type="NCBI Taxonomy" id="1166073"/>
    <lineage>
        <taxon>Bacteria</taxon>
        <taxon>Pseudomonadati</taxon>
        <taxon>Pseudomonadota</taxon>
        <taxon>Alphaproteobacteria</taxon>
        <taxon>Hyphomicrobiales</taxon>
        <taxon>Aurantimonadaceae</taxon>
        <taxon>Aureimonas</taxon>
    </lineage>
</organism>
<dbReference type="EMBL" id="FNIT01000001">
    <property type="protein sequence ID" value="SDN69818.1"/>
    <property type="molecule type" value="Genomic_DNA"/>
</dbReference>
<accession>A0A1H0DIC2</accession>
<protein>
    <submittedName>
        <fullName evidence="3">NitT/TauT family transport system substrate-binding protein</fullName>
    </submittedName>
</protein>
<keyword evidence="1" id="KW-0732">Signal</keyword>
<dbReference type="AlphaFoldDB" id="A0A1H0DIC2"/>
<dbReference type="PANTHER" id="PTHR31528">
    <property type="entry name" value="4-AMINO-5-HYDROXYMETHYL-2-METHYLPYRIMIDINE PHOSPHATE SYNTHASE THI11-RELATED"/>
    <property type="match status" value="1"/>
</dbReference>
<dbReference type="PANTHER" id="PTHR31528:SF15">
    <property type="entry name" value="RIBOFLAVIN-BINDING PROTEIN RIBY"/>
    <property type="match status" value="1"/>
</dbReference>
<feature type="chain" id="PRO_5011632828" evidence="1">
    <location>
        <begin position="26"/>
        <end position="346"/>
    </location>
</feature>
<dbReference type="Pfam" id="PF09084">
    <property type="entry name" value="NMT1"/>
    <property type="match status" value="1"/>
</dbReference>
<sequence>MTYRPLAGALALATLMLAAALPARAEDKVPIRFTLDWVYQGIHGPFLLAKEKGYFDAEGLDVTIDQGEGSAATVTRIASGTYDAGFGDINAIIQQAASAPDTAPVMVYQVYNAAPFSVLTKADSGIASIADLSGKKVGGPASAAATKLLPLLLKVNSVDPAGVEVLNMQANLQEQMLLRGEVAASLVFNVTSYVNLLSQGQDPERDFRWIDFAANGLDLYSNGVMVSRRLAAEKPEAVRGLVRAINRAMVEVAADPALGVAALTSIEPLVNADAETARMRFALARVIETDETKRLGLGDLDDARLTRAIGSIAQAYGLERHPAATDIFDRSFLPAQADRMLGGTSQ</sequence>
<gene>
    <name evidence="3" type="ORF">SAMN05192530_101795</name>
</gene>
<evidence type="ECO:0000256" key="1">
    <source>
        <dbReference type="SAM" id="SignalP"/>
    </source>
</evidence>
<dbReference type="SUPFAM" id="SSF53850">
    <property type="entry name" value="Periplasmic binding protein-like II"/>
    <property type="match status" value="1"/>
</dbReference>
<dbReference type="InterPro" id="IPR027939">
    <property type="entry name" value="NMT1/THI5"/>
</dbReference>
<evidence type="ECO:0000313" key="3">
    <source>
        <dbReference type="EMBL" id="SDN69818.1"/>
    </source>
</evidence>
<dbReference type="STRING" id="1166073.SAMN05192530_101795"/>
<dbReference type="OrthoDB" id="5372616at2"/>
<feature type="signal peptide" evidence="1">
    <location>
        <begin position="1"/>
        <end position="25"/>
    </location>
</feature>
<dbReference type="Gene3D" id="3.40.190.10">
    <property type="entry name" value="Periplasmic binding protein-like II"/>
    <property type="match status" value="2"/>
</dbReference>
<evidence type="ECO:0000259" key="2">
    <source>
        <dbReference type="Pfam" id="PF09084"/>
    </source>
</evidence>
<feature type="domain" description="SsuA/THI5-like" evidence="2">
    <location>
        <begin position="43"/>
        <end position="257"/>
    </location>
</feature>
<reference evidence="3 4" key="1">
    <citation type="submission" date="2016-10" db="EMBL/GenBank/DDBJ databases">
        <authorList>
            <person name="de Groot N.N."/>
        </authorList>
    </citation>
    <scope>NUCLEOTIDE SEQUENCE [LARGE SCALE GENOMIC DNA]</scope>
    <source>
        <strain evidence="4">L7-484,KACC 16230,DSM 25025</strain>
    </source>
</reference>
<name>A0A1H0DIC2_9HYPH</name>
<dbReference type="GO" id="GO:0009228">
    <property type="term" value="P:thiamine biosynthetic process"/>
    <property type="evidence" value="ECO:0007669"/>
    <property type="project" value="InterPro"/>
</dbReference>